<evidence type="ECO:0000256" key="1">
    <source>
        <dbReference type="SAM" id="MobiDB-lite"/>
    </source>
</evidence>
<reference evidence="2" key="1">
    <citation type="journal article" date="2014" name="Front. Microbiol.">
        <title>High frequency of phylogenetically diverse reductive dehalogenase-homologous genes in deep subseafloor sedimentary metagenomes.</title>
        <authorList>
            <person name="Kawai M."/>
            <person name="Futagami T."/>
            <person name="Toyoda A."/>
            <person name="Takaki Y."/>
            <person name="Nishi S."/>
            <person name="Hori S."/>
            <person name="Arai W."/>
            <person name="Tsubouchi T."/>
            <person name="Morono Y."/>
            <person name="Uchiyama I."/>
            <person name="Ito T."/>
            <person name="Fujiyama A."/>
            <person name="Inagaki F."/>
            <person name="Takami H."/>
        </authorList>
    </citation>
    <scope>NUCLEOTIDE SEQUENCE</scope>
    <source>
        <strain evidence="2">Expedition CK06-06</strain>
    </source>
</reference>
<feature type="region of interest" description="Disordered" evidence="1">
    <location>
        <begin position="1"/>
        <end position="26"/>
    </location>
</feature>
<evidence type="ECO:0000313" key="2">
    <source>
        <dbReference type="EMBL" id="GAH67570.1"/>
    </source>
</evidence>
<feature type="non-terminal residue" evidence="2">
    <location>
        <position position="264"/>
    </location>
</feature>
<gene>
    <name evidence="2" type="ORF">S03H2_48828</name>
</gene>
<name>X1IE86_9ZZZZ</name>
<dbReference type="AlphaFoldDB" id="X1IE86"/>
<organism evidence="2">
    <name type="scientific">marine sediment metagenome</name>
    <dbReference type="NCBI Taxonomy" id="412755"/>
    <lineage>
        <taxon>unclassified sequences</taxon>
        <taxon>metagenomes</taxon>
        <taxon>ecological metagenomes</taxon>
    </lineage>
</organism>
<sequence length="264" mass="28778">VGIEQDPWQRFAEASPGKTTRDKTGAQVTVSRVRKGEHGLEAACTYRTEDGWRHRMVLIKNDGSVAHPNSATTYVEPNGRRMTARFDNVQPGAVARLRLERRAVKWVRFGNVSVLRGRITDFVPGKAIPATLAGRAPLPAGVAPAEAASLGGDEAQAATVAERFLRALHASRFDDAKALSLGSVVGWFSQKQMRQWSGEGLAGLMANGALELGREIQKEVKYPGGKPRAGRPAIRGDLAGVPFQVVSDKQYMLVLLRRTTRGWR</sequence>
<dbReference type="EMBL" id="BARU01030815">
    <property type="protein sequence ID" value="GAH67570.1"/>
    <property type="molecule type" value="Genomic_DNA"/>
</dbReference>
<accession>X1IE86</accession>
<feature type="non-terminal residue" evidence="2">
    <location>
        <position position="1"/>
    </location>
</feature>
<comment type="caution">
    <text evidence="2">The sequence shown here is derived from an EMBL/GenBank/DDBJ whole genome shotgun (WGS) entry which is preliminary data.</text>
</comment>
<protein>
    <submittedName>
        <fullName evidence="2">Uncharacterized protein</fullName>
    </submittedName>
</protein>
<proteinExistence type="predicted"/>